<dbReference type="InterPro" id="IPR055140">
    <property type="entry name" value="Thiolase_C_2"/>
</dbReference>
<dbReference type="InterPro" id="IPR002155">
    <property type="entry name" value="Thiolase"/>
</dbReference>
<dbReference type="Pfam" id="PF22691">
    <property type="entry name" value="Thiolase_C_1"/>
    <property type="match status" value="1"/>
</dbReference>
<evidence type="ECO:0000313" key="4">
    <source>
        <dbReference type="Proteomes" id="UP001168620"/>
    </source>
</evidence>
<dbReference type="Pfam" id="PF00108">
    <property type="entry name" value="Thiolase_N"/>
    <property type="match status" value="1"/>
</dbReference>
<gene>
    <name evidence="3" type="ORF">QWY28_04270</name>
</gene>
<protein>
    <submittedName>
        <fullName evidence="3">Lipid-transfer protein</fullName>
    </submittedName>
</protein>
<dbReference type="PANTHER" id="PTHR42870">
    <property type="entry name" value="ACETYL-COA C-ACETYLTRANSFERASE"/>
    <property type="match status" value="1"/>
</dbReference>
<keyword evidence="4" id="KW-1185">Reference proteome</keyword>
<dbReference type="PANTHER" id="PTHR42870:SF1">
    <property type="entry name" value="NON-SPECIFIC LIPID-TRANSFER PROTEIN-LIKE 2"/>
    <property type="match status" value="1"/>
</dbReference>
<feature type="domain" description="Thiolase N-terminal" evidence="1">
    <location>
        <begin position="14"/>
        <end position="232"/>
    </location>
</feature>
<dbReference type="Gene3D" id="3.40.47.10">
    <property type="match status" value="1"/>
</dbReference>
<evidence type="ECO:0000259" key="2">
    <source>
        <dbReference type="Pfam" id="PF22691"/>
    </source>
</evidence>
<dbReference type="CDD" id="cd00829">
    <property type="entry name" value="SCP-x_thiolase"/>
    <property type="match status" value="1"/>
</dbReference>
<reference evidence="3" key="1">
    <citation type="submission" date="2023-06" db="EMBL/GenBank/DDBJ databases">
        <title>Draft genome sequence of Nocardioides sp. SOB77.</title>
        <authorList>
            <person name="Zhang G."/>
        </authorList>
    </citation>
    <scope>NUCLEOTIDE SEQUENCE</scope>
    <source>
        <strain evidence="3">SOB77</strain>
    </source>
</reference>
<dbReference type="RefSeq" id="WP_300951063.1">
    <property type="nucleotide sequence ID" value="NZ_JAUHJQ010000001.1"/>
</dbReference>
<comment type="caution">
    <text evidence="3">The sequence shown here is derived from an EMBL/GenBank/DDBJ whole genome shotgun (WGS) entry which is preliminary data.</text>
</comment>
<sequence length="395" mass="41653">MSTHPRGVRGSAAIVGIGATEFSKASGRSELQLACEAVSAALDDAGIAPAEVDGMVTFTAESSSENHVARNLGIGDLTFFSRVGHGGGAACGTVAHAVAAIEAGLASVVVCWRAFNERSGERYGLGQADRAMDTSADRAAYSWMTPYGLSTPAQWVAMAARRYMHEYGATSEDFGRVAVVDRKHAATNPHAWFHGRPITLEEHQASRWIAEPLHLLDCCQETDGGQALVVVAADRARDLAQRPAWVLGAAQGQAADQHMMTSYYRPTISGLPEMGVVADQLWRQSGLGPADVQAGILYDHFTPFVLPQLEELGFCGRGEARHFIADGHLELGGSLPLNTHGGQLGEAYLHGMNGIAEAVRLVRGTSVNQPADVHHVLVTAGTGVPTSGLVLGDVA</sequence>
<proteinExistence type="predicted"/>
<accession>A0ABT8FCE2</accession>
<evidence type="ECO:0000313" key="3">
    <source>
        <dbReference type="EMBL" id="MDN4172149.1"/>
    </source>
</evidence>
<dbReference type="InterPro" id="IPR016039">
    <property type="entry name" value="Thiolase-like"/>
</dbReference>
<dbReference type="SUPFAM" id="SSF53901">
    <property type="entry name" value="Thiolase-like"/>
    <property type="match status" value="2"/>
</dbReference>
<dbReference type="Proteomes" id="UP001168620">
    <property type="component" value="Unassembled WGS sequence"/>
</dbReference>
<dbReference type="PIRSF" id="PIRSF000429">
    <property type="entry name" value="Ac-CoA_Ac_transf"/>
    <property type="match status" value="1"/>
</dbReference>
<feature type="domain" description="Thiolase C-terminal" evidence="2">
    <location>
        <begin position="274"/>
        <end position="384"/>
    </location>
</feature>
<dbReference type="InterPro" id="IPR020616">
    <property type="entry name" value="Thiolase_N"/>
</dbReference>
<organism evidence="3 4">
    <name type="scientific">Nocardioides oceani</name>
    <dbReference type="NCBI Taxonomy" id="3058369"/>
    <lineage>
        <taxon>Bacteria</taxon>
        <taxon>Bacillati</taxon>
        <taxon>Actinomycetota</taxon>
        <taxon>Actinomycetes</taxon>
        <taxon>Propionibacteriales</taxon>
        <taxon>Nocardioidaceae</taxon>
        <taxon>Nocardioides</taxon>
    </lineage>
</organism>
<name>A0ABT8FCE2_9ACTN</name>
<dbReference type="NCBIfam" id="NF005892">
    <property type="entry name" value="PRK07855.1"/>
    <property type="match status" value="1"/>
</dbReference>
<dbReference type="EMBL" id="JAUHJQ010000001">
    <property type="protein sequence ID" value="MDN4172149.1"/>
    <property type="molecule type" value="Genomic_DNA"/>
</dbReference>
<evidence type="ECO:0000259" key="1">
    <source>
        <dbReference type="Pfam" id="PF00108"/>
    </source>
</evidence>